<reference evidence="2" key="1">
    <citation type="journal article" date="2020" name="Phytopathology">
        <title>Genome Sequence Resources of Colletotrichum truncatum, C. plurivorum, C. musicola, and C. sojae: Four Species Pathogenic to Soybean (Glycine max).</title>
        <authorList>
            <person name="Rogerio F."/>
            <person name="Boufleur T.R."/>
            <person name="Ciampi-Guillardi M."/>
            <person name="Sukno S.A."/>
            <person name="Thon M.R."/>
            <person name="Massola Junior N.S."/>
            <person name="Baroncelli R."/>
        </authorList>
    </citation>
    <scope>NUCLEOTIDE SEQUENCE</scope>
    <source>
        <strain evidence="2">LFN00145</strain>
    </source>
</reference>
<keyword evidence="3" id="KW-1185">Reference proteome</keyword>
<feature type="compositionally biased region" description="Basic and acidic residues" evidence="1">
    <location>
        <begin position="27"/>
        <end position="38"/>
    </location>
</feature>
<evidence type="ECO:0000256" key="1">
    <source>
        <dbReference type="SAM" id="MobiDB-lite"/>
    </source>
</evidence>
<dbReference type="Proteomes" id="UP000654918">
    <property type="component" value="Unassembled WGS sequence"/>
</dbReference>
<dbReference type="EMBL" id="WIGO01000109">
    <property type="protein sequence ID" value="KAF6829368.1"/>
    <property type="molecule type" value="Genomic_DNA"/>
</dbReference>
<gene>
    <name evidence="2" type="ORF">CPLU01_08010</name>
</gene>
<evidence type="ECO:0000313" key="2">
    <source>
        <dbReference type="EMBL" id="KAF6829368.1"/>
    </source>
</evidence>
<comment type="caution">
    <text evidence="2">The sequence shown here is derived from an EMBL/GenBank/DDBJ whole genome shotgun (WGS) entry which is preliminary data.</text>
</comment>
<protein>
    <submittedName>
        <fullName evidence="2">Uncharacterized protein</fullName>
    </submittedName>
</protein>
<feature type="region of interest" description="Disordered" evidence="1">
    <location>
        <begin position="1"/>
        <end position="48"/>
    </location>
</feature>
<evidence type="ECO:0000313" key="3">
    <source>
        <dbReference type="Proteomes" id="UP000654918"/>
    </source>
</evidence>
<feature type="region of interest" description="Disordered" evidence="1">
    <location>
        <begin position="136"/>
        <end position="162"/>
    </location>
</feature>
<dbReference type="AlphaFoldDB" id="A0A8H6NDY0"/>
<name>A0A8H6NDY0_9PEZI</name>
<organism evidence="2 3">
    <name type="scientific">Colletotrichum plurivorum</name>
    <dbReference type="NCBI Taxonomy" id="2175906"/>
    <lineage>
        <taxon>Eukaryota</taxon>
        <taxon>Fungi</taxon>
        <taxon>Dikarya</taxon>
        <taxon>Ascomycota</taxon>
        <taxon>Pezizomycotina</taxon>
        <taxon>Sordariomycetes</taxon>
        <taxon>Hypocreomycetidae</taxon>
        <taxon>Glomerellales</taxon>
        <taxon>Glomerellaceae</taxon>
        <taxon>Colletotrichum</taxon>
        <taxon>Colletotrichum orchidearum species complex</taxon>
    </lineage>
</organism>
<sequence length="226" mass="24187">MELSPEWDTVPSGEEAEGGGGHARQTARQDHETTRDIGYDGAQGRLQGTGSCQARVLGLASAEEGISGGHRRGGGRLEIYEAVMVSTGGPNVACSREKRRSRSDAIATRVRDMGRVFGQRCDGRGTDDEKFRLTRADEDAQGKDEAEDQTESAAGCHGARFDGDVGGNVSPQTIPGRPFVPMCCIGRPLGRTPKNPTVKMLDFCSSGQSKCPATTGSRCRRRWLSV</sequence>
<proteinExistence type="predicted"/>
<accession>A0A8H6NDY0</accession>